<proteinExistence type="predicted"/>
<evidence type="ECO:0000313" key="1">
    <source>
        <dbReference type="EMBL" id="MDR6781844.1"/>
    </source>
</evidence>
<reference evidence="1" key="1">
    <citation type="submission" date="2023-07" db="EMBL/GenBank/DDBJ databases">
        <title>Sorghum-associated microbial communities from plants grown in Nebraska, USA.</title>
        <authorList>
            <person name="Schachtman D."/>
        </authorList>
    </citation>
    <scope>NUCLEOTIDE SEQUENCE</scope>
    <source>
        <strain evidence="1">2697</strain>
    </source>
</reference>
<comment type="caution">
    <text evidence="1">The sequence shown here is derived from an EMBL/GenBank/DDBJ whole genome shotgun (WGS) entry which is preliminary data.</text>
</comment>
<name>A0ACC6KRQ8_9SPHI</name>
<dbReference type="Proteomes" id="UP001246858">
    <property type="component" value="Unassembled WGS sequence"/>
</dbReference>
<protein>
    <submittedName>
        <fullName evidence="1">Uncharacterized protein</fullName>
    </submittedName>
</protein>
<accession>A0ACC6KRQ8</accession>
<sequence length="177" mass="20341">MKAGRFTIEEGDNAIKTTITVVSSPAGKIFLYALNILLIAVVVLFFIGNIGVITLFIAVMEVLLFRYSLWNLYGSETIILKKHTLTYQQFYGFIKMPLRTVSITKTLRVIPFHENFQAGNQAMKLIFESTDERLQPVNLYQTSLPVSNQDYKIFMSAFNRFNKAHMEEYLLPLPQMN</sequence>
<gene>
    <name evidence="1" type="ORF">J2X78_000396</name>
</gene>
<organism evidence="1 2">
    <name type="scientific">Pedobacter africanus</name>
    <dbReference type="NCBI Taxonomy" id="151894"/>
    <lineage>
        <taxon>Bacteria</taxon>
        <taxon>Pseudomonadati</taxon>
        <taxon>Bacteroidota</taxon>
        <taxon>Sphingobacteriia</taxon>
        <taxon>Sphingobacteriales</taxon>
        <taxon>Sphingobacteriaceae</taxon>
        <taxon>Pedobacter</taxon>
    </lineage>
</organism>
<keyword evidence="2" id="KW-1185">Reference proteome</keyword>
<dbReference type="EMBL" id="JAVDTF010000001">
    <property type="protein sequence ID" value="MDR6781844.1"/>
    <property type="molecule type" value="Genomic_DNA"/>
</dbReference>
<evidence type="ECO:0000313" key="2">
    <source>
        <dbReference type="Proteomes" id="UP001246858"/>
    </source>
</evidence>